<dbReference type="GO" id="GO:0016020">
    <property type="term" value="C:membrane"/>
    <property type="evidence" value="ECO:0007669"/>
    <property type="project" value="UniProtKB-UniRule"/>
</dbReference>
<evidence type="ECO:0000256" key="3">
    <source>
        <dbReference type="SAM" id="SignalP"/>
    </source>
</evidence>
<sequence length="524" mass="55887">MLRHIGAAAFAALFVFGQSSAAKAQDISLESLDGSITLEGTFLGFDGEFYRIDTQYGELTVDSSGVNCKGPACPDLTNYVADLTISGAGAIGEVMWGALIESFAHRAGYVPQREPQENGDYQIILTEKTSGREVARFYVHMTSTDEGFADLLANEADMVLATREIRDAEASRALEVGLGDLRARRQAQVIALDALVPVVAPGHPVLRIGLDDLSLILQGKITDWSEMGGPEAPISVHLPDLASGLGQAVHDQLLPAKASFAAGAIYHASPRDLATAVAADPFALGIASFSDLGNAEPMALQGECGFVLRASRKAIKAEDYPLVAPMFLYRPARRLPKVGRAFVSYLASPAAQQVVRRSGYVDQAPEQIGLEGQGDRLVNAITNAGEEIDLAALKEMIEVLGPRRRLTTSFRFQAGSTTLDPQSLSNLDLLAQAIGTGLYDAQDILITGFSDGMGDAPTNRRLSAERADVVLAAIREAASEESSDLSQVSFGAIGFGEAMPMACDDAEWGRDVNRRVEVWLQVAD</sequence>
<dbReference type="Pfam" id="PF12849">
    <property type="entry name" value="PBP_like_2"/>
    <property type="match status" value="1"/>
</dbReference>
<keyword evidence="6" id="KW-1185">Reference proteome</keyword>
<dbReference type="EMBL" id="PVTQ01000003">
    <property type="protein sequence ID" value="PRY91769.1"/>
    <property type="molecule type" value="Genomic_DNA"/>
</dbReference>
<keyword evidence="1 3" id="KW-0732">Signal</keyword>
<evidence type="ECO:0000259" key="4">
    <source>
        <dbReference type="PROSITE" id="PS51123"/>
    </source>
</evidence>
<dbReference type="Pfam" id="PF00691">
    <property type="entry name" value="OmpA"/>
    <property type="match status" value="1"/>
</dbReference>
<dbReference type="Gene3D" id="3.30.1330.60">
    <property type="entry name" value="OmpA-like domain"/>
    <property type="match status" value="1"/>
</dbReference>
<dbReference type="Gene3D" id="3.40.190.10">
    <property type="entry name" value="Periplasmic binding protein-like II"/>
    <property type="match status" value="2"/>
</dbReference>
<accession>A0A2T0WYJ9</accession>
<keyword evidence="2" id="KW-0472">Membrane</keyword>
<reference evidence="5 6" key="1">
    <citation type="submission" date="2018-03" db="EMBL/GenBank/DDBJ databases">
        <title>Genomic Encyclopedia of Archaeal and Bacterial Type Strains, Phase II (KMG-II): from individual species to whole genera.</title>
        <authorList>
            <person name="Goeker M."/>
        </authorList>
    </citation>
    <scope>NUCLEOTIDE SEQUENCE [LARGE SCALE GENOMIC DNA]</scope>
    <source>
        <strain evidence="5 6">DSM 100212</strain>
    </source>
</reference>
<dbReference type="CDD" id="cd07185">
    <property type="entry name" value="OmpA_C-like"/>
    <property type="match status" value="1"/>
</dbReference>
<dbReference type="InterPro" id="IPR036737">
    <property type="entry name" value="OmpA-like_sf"/>
</dbReference>
<proteinExistence type="predicted"/>
<dbReference type="InterPro" id="IPR050811">
    <property type="entry name" value="Phosphate_ABC_transporter"/>
</dbReference>
<dbReference type="OrthoDB" id="9790048at2"/>
<dbReference type="Proteomes" id="UP000238392">
    <property type="component" value="Unassembled WGS sequence"/>
</dbReference>
<dbReference type="SUPFAM" id="SSF53850">
    <property type="entry name" value="Periplasmic binding protein-like II"/>
    <property type="match status" value="1"/>
</dbReference>
<feature type="signal peptide" evidence="3">
    <location>
        <begin position="1"/>
        <end position="24"/>
    </location>
</feature>
<dbReference type="PROSITE" id="PS51123">
    <property type="entry name" value="OMPA_2"/>
    <property type="match status" value="1"/>
</dbReference>
<evidence type="ECO:0000313" key="6">
    <source>
        <dbReference type="Proteomes" id="UP000238392"/>
    </source>
</evidence>
<feature type="chain" id="PRO_5015655213" evidence="3">
    <location>
        <begin position="25"/>
        <end position="524"/>
    </location>
</feature>
<dbReference type="SUPFAM" id="SSF103088">
    <property type="entry name" value="OmpA-like"/>
    <property type="match status" value="1"/>
</dbReference>
<evidence type="ECO:0000313" key="5">
    <source>
        <dbReference type="EMBL" id="PRY91769.1"/>
    </source>
</evidence>
<dbReference type="PANTHER" id="PTHR30570:SF1">
    <property type="entry name" value="PHOSPHATE-BINDING PROTEIN PSTS"/>
    <property type="match status" value="1"/>
</dbReference>
<name>A0A2T0WYJ9_9RHOB</name>
<dbReference type="AlphaFoldDB" id="A0A2T0WYJ9"/>
<dbReference type="RefSeq" id="WP_106263428.1">
    <property type="nucleotide sequence ID" value="NZ_PVTQ01000003.1"/>
</dbReference>
<dbReference type="InterPro" id="IPR006665">
    <property type="entry name" value="OmpA-like"/>
</dbReference>
<evidence type="ECO:0000256" key="1">
    <source>
        <dbReference type="ARBA" id="ARBA00022729"/>
    </source>
</evidence>
<gene>
    <name evidence="5" type="ORF">CLV74_103358</name>
</gene>
<dbReference type="InterPro" id="IPR024370">
    <property type="entry name" value="PBP_domain"/>
</dbReference>
<dbReference type="PANTHER" id="PTHR30570">
    <property type="entry name" value="PERIPLASMIC PHOSPHATE BINDING COMPONENT OF PHOSPHATE ABC TRANSPORTER"/>
    <property type="match status" value="1"/>
</dbReference>
<feature type="domain" description="OmpA-like" evidence="4">
    <location>
        <begin position="399"/>
        <end position="524"/>
    </location>
</feature>
<organism evidence="5 6">
    <name type="scientific">Donghicola tyrosinivorans</name>
    <dbReference type="NCBI Taxonomy" id="1652492"/>
    <lineage>
        <taxon>Bacteria</taxon>
        <taxon>Pseudomonadati</taxon>
        <taxon>Pseudomonadota</taxon>
        <taxon>Alphaproteobacteria</taxon>
        <taxon>Rhodobacterales</taxon>
        <taxon>Roseobacteraceae</taxon>
        <taxon>Donghicola</taxon>
    </lineage>
</organism>
<evidence type="ECO:0000256" key="2">
    <source>
        <dbReference type="PROSITE-ProRule" id="PRU00473"/>
    </source>
</evidence>
<protein>
    <submittedName>
        <fullName evidence="5">Phosphate transport system substrate-binding protein</fullName>
    </submittedName>
</protein>
<comment type="caution">
    <text evidence="5">The sequence shown here is derived from an EMBL/GenBank/DDBJ whole genome shotgun (WGS) entry which is preliminary data.</text>
</comment>